<name>A0ABV8QU99_9BACT</name>
<dbReference type="Proteomes" id="UP001595907">
    <property type="component" value="Unassembled WGS sequence"/>
</dbReference>
<comment type="caution">
    <text evidence="1">The sequence shown here is derived from an EMBL/GenBank/DDBJ whole genome shotgun (WGS) entry which is preliminary data.</text>
</comment>
<evidence type="ECO:0008006" key="3">
    <source>
        <dbReference type="Google" id="ProtNLM"/>
    </source>
</evidence>
<proteinExistence type="predicted"/>
<keyword evidence="2" id="KW-1185">Reference proteome</keyword>
<gene>
    <name evidence="1" type="ORF">ACFOWM_06330</name>
</gene>
<evidence type="ECO:0000313" key="2">
    <source>
        <dbReference type="Proteomes" id="UP001595907"/>
    </source>
</evidence>
<evidence type="ECO:0000313" key="1">
    <source>
        <dbReference type="EMBL" id="MFC4262484.1"/>
    </source>
</evidence>
<accession>A0ABV8QU99</accession>
<protein>
    <recommendedName>
        <fullName evidence="3">Microcystin-dependent protein</fullName>
    </recommendedName>
</protein>
<reference evidence="2" key="1">
    <citation type="journal article" date="2019" name="Int. J. Syst. Evol. Microbiol.">
        <title>The Global Catalogue of Microorganisms (GCM) 10K type strain sequencing project: providing services to taxonomists for standard genome sequencing and annotation.</title>
        <authorList>
            <consortium name="The Broad Institute Genomics Platform"/>
            <consortium name="The Broad Institute Genome Sequencing Center for Infectious Disease"/>
            <person name="Wu L."/>
            <person name="Ma J."/>
        </authorList>
    </citation>
    <scope>NUCLEOTIDE SEQUENCE [LARGE SCALE GENOMIC DNA]</scope>
    <source>
        <strain evidence="2">CECT 8289</strain>
    </source>
</reference>
<organism evidence="1 2">
    <name type="scientific">Ferruginibacter yonginensis</name>
    <dbReference type="NCBI Taxonomy" id="1310416"/>
    <lineage>
        <taxon>Bacteria</taxon>
        <taxon>Pseudomonadati</taxon>
        <taxon>Bacteroidota</taxon>
        <taxon>Chitinophagia</taxon>
        <taxon>Chitinophagales</taxon>
        <taxon>Chitinophagaceae</taxon>
        <taxon>Ferruginibacter</taxon>
    </lineage>
</organism>
<sequence>MNNKIDLTNNGGFPLEQDTLDFMQQTYSKAFDAIANLVGDKTIIYGVESDGINVTAGWIVVGGELIPFAAGSYAPQVQIIEVPTQVEYEDGILKEAYFTKVAYCVAFGDFDFIELVPMVSLKNVWKKNDLRQAYVDSTYMSENFDVDGYGINAERGWRIFSKAVPEAAGKVLVNLDPDDADGLFDVVGKHGGEKSHTLQSAEQGTFSWAAKADDGDNTTGSYRSITAINFNGDEVSAPALPSGSYSPNKTVQLAPASDAHNILQPYFVVLTLIKL</sequence>
<dbReference type="EMBL" id="JBHSCZ010000001">
    <property type="protein sequence ID" value="MFC4262484.1"/>
    <property type="molecule type" value="Genomic_DNA"/>
</dbReference>
<dbReference type="CDD" id="cd22641">
    <property type="entry name" value="C24-like"/>
    <property type="match status" value="1"/>
</dbReference>
<dbReference type="RefSeq" id="WP_379707936.1">
    <property type="nucleotide sequence ID" value="NZ_JBHSCZ010000001.1"/>
</dbReference>